<dbReference type="VEuPathDB" id="AmoebaDB:EIN_281810"/>
<dbReference type="EMBL" id="KB207030">
    <property type="protein sequence ID" value="ELP85810.1"/>
    <property type="molecule type" value="Genomic_DNA"/>
</dbReference>
<dbReference type="OMA" id="KRYPHNN"/>
<dbReference type="RefSeq" id="XP_004185156.1">
    <property type="nucleotide sequence ID" value="XM_004185108.1"/>
</dbReference>
<dbReference type="AlphaFoldDB" id="A0A0A1TWZ3"/>
<name>A0A0A1TWZ3_ENTIV</name>
<dbReference type="OrthoDB" id="25764at2759"/>
<dbReference type="Proteomes" id="UP000014680">
    <property type="component" value="Unassembled WGS sequence"/>
</dbReference>
<protein>
    <submittedName>
        <fullName evidence="2">Uncharacterized protein</fullName>
    </submittedName>
</protein>
<gene>
    <name evidence="2" type="ORF">EIN_281810</name>
</gene>
<sequence length="348" mass="40924">MRRDEVALIYSLGLVVLLLVVTSTTDSPVFYKNDITDWMCSYNRILCVKNIPPHNDMCEPELPYPPGNERDAILGMFIPKSGWTENHLEMMTFVFYLMRKIVPDCQIVLFLGEQLKGIQVWDEMVAKYQIKAVYTALPKDWNMINHRFVLYKNYLIEHENEIDRAIFCDSKDIYFLRDPFTKIAKNNSLIVGREFRSIDPDDFYSYDGFYQYYNNFIWMKEAYGQDYAEELRLKKAPINNAGFGGGDVKSMITLFTMWTDEMIKIGGQRRWGFDQAVYNKLVYSGELKKKIPFMHLADCKHDRICMFSTQRIDLQNGVPYLFDGCIPHVLHRDGLTYKMMDAQRYPDN</sequence>
<evidence type="ECO:0000256" key="1">
    <source>
        <dbReference type="SAM" id="SignalP"/>
    </source>
</evidence>
<dbReference type="KEGG" id="eiv:EIN_281810"/>
<feature type="chain" id="PRO_5001980023" evidence="1">
    <location>
        <begin position="27"/>
        <end position="348"/>
    </location>
</feature>
<keyword evidence="3" id="KW-1185">Reference proteome</keyword>
<keyword evidence="1" id="KW-0732">Signal</keyword>
<evidence type="ECO:0000313" key="3">
    <source>
        <dbReference type="Proteomes" id="UP000014680"/>
    </source>
</evidence>
<reference evidence="2 3" key="1">
    <citation type="submission" date="2012-10" db="EMBL/GenBank/DDBJ databases">
        <authorList>
            <person name="Zafar N."/>
            <person name="Inman J."/>
            <person name="Hall N."/>
            <person name="Lorenzi H."/>
            <person name="Caler E."/>
        </authorList>
    </citation>
    <scope>NUCLEOTIDE SEQUENCE [LARGE SCALE GENOMIC DNA]</scope>
    <source>
        <strain evidence="2 3">IP1</strain>
    </source>
</reference>
<proteinExistence type="predicted"/>
<evidence type="ECO:0000313" key="2">
    <source>
        <dbReference type="EMBL" id="ELP85810.1"/>
    </source>
</evidence>
<dbReference type="GeneID" id="14884803"/>
<feature type="signal peptide" evidence="1">
    <location>
        <begin position="1"/>
        <end position="26"/>
    </location>
</feature>
<accession>A0A0A1TWZ3</accession>
<organism evidence="2 3">
    <name type="scientific">Entamoeba invadens IP1</name>
    <dbReference type="NCBI Taxonomy" id="370355"/>
    <lineage>
        <taxon>Eukaryota</taxon>
        <taxon>Amoebozoa</taxon>
        <taxon>Evosea</taxon>
        <taxon>Archamoebae</taxon>
        <taxon>Mastigamoebida</taxon>
        <taxon>Entamoebidae</taxon>
        <taxon>Entamoeba</taxon>
    </lineage>
</organism>